<comment type="caution">
    <text evidence="1">The sequence shown here is derived from an EMBL/GenBank/DDBJ whole genome shotgun (WGS) entry which is preliminary data.</text>
</comment>
<dbReference type="Proteomes" id="UP000237647">
    <property type="component" value="Unassembled WGS sequence"/>
</dbReference>
<evidence type="ECO:0000313" key="1">
    <source>
        <dbReference type="EMBL" id="PRY61380.1"/>
    </source>
</evidence>
<reference evidence="1 2" key="1">
    <citation type="submission" date="2018-03" db="EMBL/GenBank/DDBJ databases">
        <title>Genomic Encyclopedia of Type Strains, Phase III (KMG-III): the genomes of soil and plant-associated and newly described type strains.</title>
        <authorList>
            <person name="Whitman W."/>
        </authorList>
    </citation>
    <scope>NUCLEOTIDE SEQUENCE [LARGE SCALE GENOMIC DNA]</scope>
    <source>
        <strain evidence="1 2">CGMCC 1.12152</strain>
    </source>
</reference>
<sequence>MFYIKRNAQGEIVTLSKEPTHEGSESLASDSPEVLAFLAGQSGSSANFLASDLAFVRVVEDILAVLLEKGIISFTDLPIPAQQKVMERQSLRAKNDVGLLSDDDTI</sequence>
<evidence type="ECO:0000313" key="2">
    <source>
        <dbReference type="Proteomes" id="UP000237647"/>
    </source>
</evidence>
<dbReference type="AlphaFoldDB" id="A0A2T0UTY8"/>
<dbReference type="EMBL" id="PVTK01000012">
    <property type="protein sequence ID" value="PRY61380.1"/>
    <property type="molecule type" value="Genomic_DNA"/>
</dbReference>
<organism evidence="1 2">
    <name type="scientific">Vreelandella songnenensis</name>
    <dbReference type="NCBI Taxonomy" id="1176243"/>
    <lineage>
        <taxon>Bacteria</taxon>
        <taxon>Pseudomonadati</taxon>
        <taxon>Pseudomonadota</taxon>
        <taxon>Gammaproteobacteria</taxon>
        <taxon>Oceanospirillales</taxon>
        <taxon>Halomonadaceae</taxon>
        <taxon>Vreelandella</taxon>
    </lineage>
</organism>
<proteinExistence type="predicted"/>
<accession>A0A2T0UTY8</accession>
<name>A0A2T0UTY8_9GAMM</name>
<keyword evidence="2" id="KW-1185">Reference proteome</keyword>
<protein>
    <recommendedName>
        <fullName evidence="3">Tryptophan synthase subunit beta like protein</fullName>
    </recommendedName>
</protein>
<dbReference type="RefSeq" id="WP_106375975.1">
    <property type="nucleotide sequence ID" value="NZ_PVTK01000012.1"/>
</dbReference>
<evidence type="ECO:0008006" key="3">
    <source>
        <dbReference type="Google" id="ProtNLM"/>
    </source>
</evidence>
<gene>
    <name evidence="1" type="ORF">B0H98_1122</name>
</gene>
<dbReference type="OrthoDB" id="8527830at2"/>